<evidence type="ECO:0000313" key="2">
    <source>
        <dbReference type="Proteomes" id="UP001060215"/>
    </source>
</evidence>
<sequence length="344" mass="39327">MAATPPSSTPAPPSPPTSPSPQPQDQDQDQDQDQNHEPSSSPSPTPTPTPSNPESPKPLQSISPPKKTQPLPWTHPETVNLIQAYQEKWYSLKRGQLKSNQWEEVAITVAARCGYDEPSKSAIQCRHKLEKLRKRFRAEKQKPYPHAWEYFDLMDSMERGPLPISARPMAMVQFHKSNPSDEEDDDNDNDEEEVNETNCIDTSKRNKSKSINHLVNAPSIDWKLRSGSDRVSVIRKPSERFEEEEEEEEGEDEEDDEDEEDVVVVGGGGRETVVELAAEIKAFAERLVKMESKKMEMMRETERYRMEMENKRIEMILDSQRKIVDTIGRAFGSHNKKLKMAQDI</sequence>
<dbReference type="EMBL" id="CM045768">
    <property type="protein sequence ID" value="KAI7982670.1"/>
    <property type="molecule type" value="Genomic_DNA"/>
</dbReference>
<keyword evidence="2" id="KW-1185">Reference proteome</keyword>
<comment type="caution">
    <text evidence="1">The sequence shown here is derived from an EMBL/GenBank/DDBJ whole genome shotgun (WGS) entry which is preliminary data.</text>
</comment>
<reference evidence="1 2" key="1">
    <citation type="journal article" date="2022" name="Plant J.">
        <title>Chromosome-level genome of Camellia lanceoleosa provides a valuable resource for understanding genome evolution and self-incompatibility.</title>
        <authorList>
            <person name="Gong W."/>
            <person name="Xiao S."/>
            <person name="Wang L."/>
            <person name="Liao Z."/>
            <person name="Chang Y."/>
            <person name="Mo W."/>
            <person name="Hu G."/>
            <person name="Li W."/>
            <person name="Zhao G."/>
            <person name="Zhu H."/>
            <person name="Hu X."/>
            <person name="Ji K."/>
            <person name="Xiang X."/>
            <person name="Song Q."/>
            <person name="Yuan D."/>
            <person name="Jin S."/>
            <person name="Zhang L."/>
        </authorList>
    </citation>
    <scope>NUCLEOTIDE SEQUENCE [LARGE SCALE GENOMIC DNA]</scope>
    <source>
        <strain evidence="1">SQ_2022a</strain>
    </source>
</reference>
<dbReference type="Proteomes" id="UP001060215">
    <property type="component" value="Chromosome 11"/>
</dbReference>
<evidence type="ECO:0000313" key="1">
    <source>
        <dbReference type="EMBL" id="KAI7982670.1"/>
    </source>
</evidence>
<name>A0ACC0F244_9ERIC</name>
<gene>
    <name evidence="1" type="ORF">LOK49_LG15G00807</name>
</gene>
<proteinExistence type="predicted"/>
<accession>A0ACC0F244</accession>
<organism evidence="1 2">
    <name type="scientific">Camellia lanceoleosa</name>
    <dbReference type="NCBI Taxonomy" id="1840588"/>
    <lineage>
        <taxon>Eukaryota</taxon>
        <taxon>Viridiplantae</taxon>
        <taxon>Streptophyta</taxon>
        <taxon>Embryophyta</taxon>
        <taxon>Tracheophyta</taxon>
        <taxon>Spermatophyta</taxon>
        <taxon>Magnoliopsida</taxon>
        <taxon>eudicotyledons</taxon>
        <taxon>Gunneridae</taxon>
        <taxon>Pentapetalae</taxon>
        <taxon>asterids</taxon>
        <taxon>Ericales</taxon>
        <taxon>Theaceae</taxon>
        <taxon>Camellia</taxon>
    </lineage>
</organism>
<protein>
    <submittedName>
        <fullName evidence="1">Trihelix transcription factor ASIL2</fullName>
    </submittedName>
</protein>